<organism evidence="7 8">
    <name type="scientific">Aurantiacibacter flavus</name>
    <dbReference type="NCBI Taxonomy" id="3145232"/>
    <lineage>
        <taxon>Bacteria</taxon>
        <taxon>Pseudomonadati</taxon>
        <taxon>Pseudomonadota</taxon>
        <taxon>Alphaproteobacteria</taxon>
        <taxon>Sphingomonadales</taxon>
        <taxon>Erythrobacteraceae</taxon>
        <taxon>Aurantiacibacter</taxon>
    </lineage>
</organism>
<dbReference type="Pfam" id="PF04138">
    <property type="entry name" value="GtrA_DPMS_TM"/>
    <property type="match status" value="1"/>
</dbReference>
<keyword evidence="8" id="KW-1185">Reference proteome</keyword>
<evidence type="ECO:0000256" key="1">
    <source>
        <dbReference type="ARBA" id="ARBA00004141"/>
    </source>
</evidence>
<dbReference type="InterPro" id="IPR007267">
    <property type="entry name" value="GtrA_DPMS_TM"/>
</dbReference>
<reference evidence="7 8" key="1">
    <citation type="submission" date="2024-05" db="EMBL/GenBank/DDBJ databases">
        <authorList>
            <person name="Park S."/>
        </authorList>
    </citation>
    <scope>NUCLEOTIDE SEQUENCE [LARGE SCALE GENOMIC DNA]</scope>
    <source>
        <strain evidence="7 8">DGU5</strain>
    </source>
</reference>
<comment type="subcellular location">
    <subcellularLocation>
        <location evidence="1">Membrane</location>
        <topology evidence="1">Multi-pass membrane protein</topology>
    </subcellularLocation>
</comment>
<protein>
    <submittedName>
        <fullName evidence="7">GtrA family protein</fullName>
    </submittedName>
</protein>
<dbReference type="Proteomes" id="UP001484535">
    <property type="component" value="Unassembled WGS sequence"/>
</dbReference>
<dbReference type="EMBL" id="JBDLBR010000004">
    <property type="protein sequence ID" value="MEN7538150.1"/>
    <property type="molecule type" value="Genomic_DNA"/>
</dbReference>
<name>A0ABV0CZS7_9SPHN</name>
<feature type="transmembrane region" description="Helical" evidence="5">
    <location>
        <begin position="50"/>
        <end position="69"/>
    </location>
</feature>
<gene>
    <name evidence="7" type="ORF">ABDJ38_13280</name>
</gene>
<evidence type="ECO:0000256" key="3">
    <source>
        <dbReference type="ARBA" id="ARBA00022989"/>
    </source>
</evidence>
<evidence type="ECO:0000259" key="6">
    <source>
        <dbReference type="Pfam" id="PF04138"/>
    </source>
</evidence>
<keyword evidence="4 5" id="KW-0472">Membrane</keyword>
<feature type="transmembrane region" description="Helical" evidence="5">
    <location>
        <begin position="90"/>
        <end position="107"/>
    </location>
</feature>
<evidence type="ECO:0000313" key="8">
    <source>
        <dbReference type="Proteomes" id="UP001484535"/>
    </source>
</evidence>
<feature type="domain" description="GtrA/DPMS transmembrane" evidence="6">
    <location>
        <begin position="25"/>
        <end position="141"/>
    </location>
</feature>
<accession>A0ABV0CZS7</accession>
<evidence type="ECO:0000256" key="5">
    <source>
        <dbReference type="SAM" id="Phobius"/>
    </source>
</evidence>
<keyword evidence="3 5" id="KW-1133">Transmembrane helix</keyword>
<dbReference type="RefSeq" id="WP_346785602.1">
    <property type="nucleotide sequence ID" value="NZ_JBDLBR010000004.1"/>
</dbReference>
<evidence type="ECO:0000256" key="4">
    <source>
        <dbReference type="ARBA" id="ARBA00023136"/>
    </source>
</evidence>
<evidence type="ECO:0000313" key="7">
    <source>
        <dbReference type="EMBL" id="MEN7538150.1"/>
    </source>
</evidence>
<feature type="transmembrane region" description="Helical" evidence="5">
    <location>
        <begin position="21"/>
        <end position="44"/>
    </location>
</feature>
<evidence type="ECO:0000256" key="2">
    <source>
        <dbReference type="ARBA" id="ARBA00022692"/>
    </source>
</evidence>
<keyword evidence="2 5" id="KW-0812">Transmembrane</keyword>
<comment type="caution">
    <text evidence="7">The sequence shown here is derived from an EMBL/GenBank/DDBJ whole genome shotgun (WGS) entry which is preliminary data.</text>
</comment>
<sequence>MREVPMQAALREIARKAKDRRFMLYFAASLAALAVDAASFLALLRLGFGAAGSSVLAYGLGIGFHWLMSSRAVFLDRVAMGGHQRTRQKALFVLSALVGMAITVSIVGGIERLGGDPRLAKGVAIGASFFATYWLRKRVVFPGAADGVAV</sequence>
<proteinExistence type="predicted"/>